<organism evidence="2 3">
    <name type="scientific">Echinococcus canadensis</name>
    <dbReference type="NCBI Taxonomy" id="519352"/>
    <lineage>
        <taxon>Eukaryota</taxon>
        <taxon>Metazoa</taxon>
        <taxon>Spiralia</taxon>
        <taxon>Lophotrochozoa</taxon>
        <taxon>Platyhelminthes</taxon>
        <taxon>Cestoda</taxon>
        <taxon>Eucestoda</taxon>
        <taxon>Cyclophyllidea</taxon>
        <taxon>Taeniidae</taxon>
        <taxon>Echinococcus</taxon>
        <taxon>Echinococcus canadensis group</taxon>
    </lineage>
</organism>
<proteinExistence type="predicted"/>
<name>A0A915EZG7_9CEST</name>
<evidence type="ECO:0000313" key="2">
    <source>
        <dbReference type="Proteomes" id="UP000887562"/>
    </source>
</evidence>
<reference evidence="3" key="1">
    <citation type="submission" date="2022-11" db="UniProtKB">
        <authorList>
            <consortium name="WormBaseParasite"/>
        </authorList>
    </citation>
    <scope>IDENTIFICATION</scope>
</reference>
<accession>A0A915EZG7</accession>
<dbReference type="PROSITE" id="PS51257">
    <property type="entry name" value="PROKAR_LIPOPROTEIN"/>
    <property type="match status" value="1"/>
</dbReference>
<protein>
    <submittedName>
        <fullName evidence="3">Secreted protein</fullName>
    </submittedName>
</protein>
<feature type="signal peptide" evidence="1">
    <location>
        <begin position="1"/>
        <end position="19"/>
    </location>
</feature>
<dbReference type="Proteomes" id="UP000887562">
    <property type="component" value="Unplaced"/>
</dbReference>
<keyword evidence="2" id="KW-1185">Reference proteome</keyword>
<dbReference type="AlphaFoldDB" id="A0A915EZG7"/>
<evidence type="ECO:0000313" key="3">
    <source>
        <dbReference type="WBParaSite" id="maker-E.canG7_contigs_6694-snap-gene-0.17-mRNA-1"/>
    </source>
</evidence>
<keyword evidence="1" id="KW-0732">Signal</keyword>
<dbReference type="WBParaSite" id="maker-E.canG7_contigs_6694-snap-gene-0.17-mRNA-1">
    <property type="protein sequence ID" value="maker-E.canG7_contigs_6694-snap-gene-0.17-mRNA-1"/>
    <property type="gene ID" value="EcG7_05704"/>
</dbReference>
<evidence type="ECO:0000256" key="1">
    <source>
        <dbReference type="SAM" id="SignalP"/>
    </source>
</evidence>
<sequence>MDNFEKTLFLLLFFCACETKYAPTHDWSLRYLRRPVEENHLKFQLTLMIKKSSKHLSLLFRFASFEDDHFPYFFAHNLLQHVCWERSIVMAINDRRPW</sequence>
<feature type="chain" id="PRO_5037640482" evidence="1">
    <location>
        <begin position="20"/>
        <end position="98"/>
    </location>
</feature>